<dbReference type="Gene3D" id="3.40.50.1010">
    <property type="entry name" value="5'-nuclease"/>
    <property type="match status" value="1"/>
</dbReference>
<dbReference type="SUPFAM" id="SSF88723">
    <property type="entry name" value="PIN domain-like"/>
    <property type="match status" value="1"/>
</dbReference>
<accession>T1DHI4</accession>
<dbReference type="InterPro" id="IPR029060">
    <property type="entry name" value="PIN-like_dom_sf"/>
</dbReference>
<protein>
    <recommendedName>
        <fullName evidence="1">PIN domain-containing protein</fullName>
    </recommendedName>
</protein>
<dbReference type="InterPro" id="IPR002716">
    <property type="entry name" value="PIN_dom"/>
</dbReference>
<proteinExistence type="predicted"/>
<dbReference type="EMBL" id="AUZX01000394">
    <property type="protein sequence ID" value="EQD80779.1"/>
    <property type="molecule type" value="Genomic_DNA"/>
</dbReference>
<reference evidence="2" key="2">
    <citation type="journal article" date="2014" name="ISME J.">
        <title>Microbial stratification in low pH oxic and suboxic macroscopic growths along an acid mine drainage.</title>
        <authorList>
            <person name="Mendez-Garcia C."/>
            <person name="Mesa V."/>
            <person name="Sprenger R.R."/>
            <person name="Richter M."/>
            <person name="Diez M.S."/>
            <person name="Solano J."/>
            <person name="Bargiela R."/>
            <person name="Golyshina O.V."/>
            <person name="Manteca A."/>
            <person name="Ramos J.L."/>
            <person name="Gallego J.R."/>
            <person name="Llorente I."/>
            <person name="Martins Dos Santos V.A."/>
            <person name="Jensen O.N."/>
            <person name="Pelaez A.I."/>
            <person name="Sanchez J."/>
            <person name="Ferrer M."/>
        </authorList>
    </citation>
    <scope>NUCLEOTIDE SEQUENCE</scope>
</reference>
<dbReference type="CDD" id="cd09874">
    <property type="entry name" value="PIN_MT3492-like"/>
    <property type="match status" value="1"/>
</dbReference>
<feature type="domain" description="PIN" evidence="1">
    <location>
        <begin position="3"/>
        <end position="128"/>
    </location>
</feature>
<evidence type="ECO:0000313" key="2">
    <source>
        <dbReference type="EMBL" id="EQD80779.1"/>
    </source>
</evidence>
<reference evidence="2" key="1">
    <citation type="submission" date="2013-08" db="EMBL/GenBank/DDBJ databases">
        <authorList>
            <person name="Mendez C."/>
            <person name="Richter M."/>
            <person name="Ferrer M."/>
            <person name="Sanchez J."/>
        </authorList>
    </citation>
    <scope>NUCLEOTIDE SEQUENCE</scope>
</reference>
<comment type="caution">
    <text evidence="2">The sequence shown here is derived from an EMBL/GenBank/DDBJ whole genome shotgun (WGS) entry which is preliminary data.</text>
</comment>
<organism evidence="2">
    <name type="scientific">mine drainage metagenome</name>
    <dbReference type="NCBI Taxonomy" id="410659"/>
    <lineage>
        <taxon>unclassified sequences</taxon>
        <taxon>metagenomes</taxon>
        <taxon>ecological metagenomes</taxon>
    </lineage>
</organism>
<evidence type="ECO:0000259" key="1">
    <source>
        <dbReference type="Pfam" id="PF01850"/>
    </source>
</evidence>
<dbReference type="Pfam" id="PF01850">
    <property type="entry name" value="PIN"/>
    <property type="match status" value="1"/>
</dbReference>
<sequence length="138" mass="15104">MKVFLDTSAFAKRYVAEQGSDKVVELCQQADSLIVSIICLPELISTVSRLLREKKITKAGYRKLKGDAMMDLEDINICQITPDVLSSVISLLETNPLRAMDALHVACAVVVETDIFVSADHRQLAAARKAGLKIVDVS</sequence>
<dbReference type="AlphaFoldDB" id="T1DHI4"/>
<gene>
    <name evidence="2" type="ORF">B1A_00527</name>
</gene>
<name>T1DHI4_9ZZZZ</name>